<accession>X1GLV0</accession>
<comment type="caution">
    <text evidence="1">The sequence shown here is derived from an EMBL/GenBank/DDBJ whole genome shotgun (WGS) entry which is preliminary data.</text>
</comment>
<gene>
    <name evidence="1" type="ORF">S03H2_30703</name>
</gene>
<evidence type="ECO:0000313" key="1">
    <source>
        <dbReference type="EMBL" id="GAH58167.1"/>
    </source>
</evidence>
<sequence>MTTFTIILHFTFTMKQVHAGAYSKLPMIGRYLMLAAFGAAFGNTVMTRMNLLIGRLVFLLRDWLMLMG</sequence>
<dbReference type="EMBL" id="BARU01018580">
    <property type="protein sequence ID" value="GAH58167.1"/>
    <property type="molecule type" value="Genomic_DNA"/>
</dbReference>
<protein>
    <submittedName>
        <fullName evidence="1">Uncharacterized protein</fullName>
    </submittedName>
</protein>
<reference evidence="1" key="1">
    <citation type="journal article" date="2014" name="Front. Microbiol.">
        <title>High frequency of phylogenetically diverse reductive dehalogenase-homologous genes in deep subseafloor sedimentary metagenomes.</title>
        <authorList>
            <person name="Kawai M."/>
            <person name="Futagami T."/>
            <person name="Toyoda A."/>
            <person name="Takaki Y."/>
            <person name="Nishi S."/>
            <person name="Hori S."/>
            <person name="Arai W."/>
            <person name="Tsubouchi T."/>
            <person name="Morono Y."/>
            <person name="Uchiyama I."/>
            <person name="Ito T."/>
            <person name="Fujiyama A."/>
            <person name="Inagaki F."/>
            <person name="Takami H."/>
        </authorList>
    </citation>
    <scope>NUCLEOTIDE SEQUENCE</scope>
    <source>
        <strain evidence="1">Expedition CK06-06</strain>
    </source>
</reference>
<dbReference type="AlphaFoldDB" id="X1GLV0"/>
<name>X1GLV0_9ZZZZ</name>
<proteinExistence type="predicted"/>
<organism evidence="1">
    <name type="scientific">marine sediment metagenome</name>
    <dbReference type="NCBI Taxonomy" id="412755"/>
    <lineage>
        <taxon>unclassified sequences</taxon>
        <taxon>metagenomes</taxon>
        <taxon>ecological metagenomes</taxon>
    </lineage>
</organism>